<dbReference type="EMBL" id="NMUH01001343">
    <property type="protein sequence ID" value="MQL91466.1"/>
    <property type="molecule type" value="Genomic_DNA"/>
</dbReference>
<dbReference type="Proteomes" id="UP000652761">
    <property type="component" value="Unassembled WGS sequence"/>
</dbReference>
<protein>
    <submittedName>
        <fullName evidence="1">Uncharacterized protein</fullName>
    </submittedName>
</protein>
<organism evidence="1 2">
    <name type="scientific">Colocasia esculenta</name>
    <name type="common">Wild taro</name>
    <name type="synonym">Arum esculentum</name>
    <dbReference type="NCBI Taxonomy" id="4460"/>
    <lineage>
        <taxon>Eukaryota</taxon>
        <taxon>Viridiplantae</taxon>
        <taxon>Streptophyta</taxon>
        <taxon>Embryophyta</taxon>
        <taxon>Tracheophyta</taxon>
        <taxon>Spermatophyta</taxon>
        <taxon>Magnoliopsida</taxon>
        <taxon>Liliopsida</taxon>
        <taxon>Araceae</taxon>
        <taxon>Aroideae</taxon>
        <taxon>Colocasieae</taxon>
        <taxon>Colocasia</taxon>
    </lineage>
</organism>
<keyword evidence="2" id="KW-1185">Reference proteome</keyword>
<evidence type="ECO:0000313" key="1">
    <source>
        <dbReference type="EMBL" id="MQL91466.1"/>
    </source>
</evidence>
<comment type="caution">
    <text evidence="1">The sequence shown here is derived from an EMBL/GenBank/DDBJ whole genome shotgun (WGS) entry which is preliminary data.</text>
</comment>
<reference evidence="1" key="1">
    <citation type="submission" date="2017-07" db="EMBL/GenBank/DDBJ databases">
        <title>Taro Niue Genome Assembly and Annotation.</title>
        <authorList>
            <person name="Atibalentja N."/>
            <person name="Keating K."/>
            <person name="Fields C.J."/>
        </authorList>
    </citation>
    <scope>NUCLEOTIDE SEQUENCE</scope>
    <source>
        <strain evidence="1">Niue_2</strain>
        <tissue evidence="1">Leaf</tissue>
    </source>
</reference>
<sequence length="136" mass="15380">MDGVIERARQAIRADLVVRSRFGSRRWGLSSAIPRLFGKPSSCEPSRSRGAEKVYHMPRTGNLFGKQVVRPTEIRRAPRSNPGAYPEVQLKKINNYLHYTARAATTQLEVPTLHRYGAALNWTTVVKRPPCSHLWG</sequence>
<name>A0A843V8A6_COLES</name>
<accession>A0A843V8A6</accession>
<proteinExistence type="predicted"/>
<evidence type="ECO:0000313" key="2">
    <source>
        <dbReference type="Proteomes" id="UP000652761"/>
    </source>
</evidence>
<dbReference type="AlphaFoldDB" id="A0A843V8A6"/>
<gene>
    <name evidence="1" type="ORF">Taro_024077</name>
</gene>